<keyword evidence="6" id="KW-1185">Reference proteome</keyword>
<dbReference type="InterPro" id="IPR002081">
    <property type="entry name" value="Cryptochrome/DNA_photolyase_1"/>
</dbReference>
<dbReference type="PANTHER" id="PTHR11455">
    <property type="entry name" value="CRYPTOCHROME"/>
    <property type="match status" value="1"/>
</dbReference>
<dbReference type="PROSITE" id="PS51645">
    <property type="entry name" value="PHR_CRY_ALPHA_BETA"/>
    <property type="match status" value="1"/>
</dbReference>
<dbReference type="Pfam" id="PF03441">
    <property type="entry name" value="FAD_binding_7"/>
    <property type="match status" value="1"/>
</dbReference>
<evidence type="ECO:0000256" key="3">
    <source>
        <dbReference type="ARBA" id="ARBA00022827"/>
    </source>
</evidence>
<keyword evidence="3 4" id="KW-0274">FAD</keyword>
<gene>
    <name evidence="5" type="ORF">PACLA_8A070712</name>
</gene>
<dbReference type="GO" id="GO:0003677">
    <property type="term" value="F:DNA binding"/>
    <property type="evidence" value="ECO:0007669"/>
    <property type="project" value="TreeGrafter"/>
</dbReference>
<feature type="binding site" evidence="4">
    <location>
        <position position="242"/>
    </location>
    <ligand>
        <name>FAD</name>
        <dbReference type="ChEBI" id="CHEBI:57692"/>
    </ligand>
</feature>
<dbReference type="InterPro" id="IPR036134">
    <property type="entry name" value="Crypto/Photolyase_FAD-like_sf"/>
</dbReference>
<feature type="binding site" evidence="4">
    <location>
        <position position="288"/>
    </location>
    <ligand>
        <name>FAD</name>
        <dbReference type="ChEBI" id="CHEBI:57692"/>
    </ligand>
</feature>
<dbReference type="GO" id="GO:0071949">
    <property type="term" value="F:FAD binding"/>
    <property type="evidence" value="ECO:0007669"/>
    <property type="project" value="TreeGrafter"/>
</dbReference>
<dbReference type="SUPFAM" id="SSF48173">
    <property type="entry name" value="Cryptochrome/photolyase FAD-binding domain"/>
    <property type="match status" value="1"/>
</dbReference>
<accession>A0A7D9IBK5</accession>
<comment type="similarity">
    <text evidence="1">Belongs to the DNA photolyase class-1 family.</text>
</comment>
<dbReference type="GO" id="GO:0032922">
    <property type="term" value="P:circadian regulation of gene expression"/>
    <property type="evidence" value="ECO:0007669"/>
    <property type="project" value="TreeGrafter"/>
</dbReference>
<evidence type="ECO:0000313" key="6">
    <source>
        <dbReference type="Proteomes" id="UP001152795"/>
    </source>
</evidence>
<dbReference type="InterPro" id="IPR006050">
    <property type="entry name" value="DNA_photolyase_N"/>
</dbReference>
<dbReference type="EMBL" id="CACRXK020005261">
    <property type="protein sequence ID" value="CAB4005651.1"/>
    <property type="molecule type" value="Genomic_DNA"/>
</dbReference>
<feature type="binding site" evidence="4">
    <location>
        <begin position="254"/>
        <end position="258"/>
    </location>
    <ligand>
        <name>FAD</name>
        <dbReference type="ChEBI" id="CHEBI:57692"/>
    </ligand>
</feature>
<organism evidence="5 6">
    <name type="scientific">Paramuricea clavata</name>
    <name type="common">Red gorgonian</name>
    <name type="synonym">Violescent sea-whip</name>
    <dbReference type="NCBI Taxonomy" id="317549"/>
    <lineage>
        <taxon>Eukaryota</taxon>
        <taxon>Metazoa</taxon>
        <taxon>Cnidaria</taxon>
        <taxon>Anthozoa</taxon>
        <taxon>Octocorallia</taxon>
        <taxon>Malacalcyonacea</taxon>
        <taxon>Plexauridae</taxon>
        <taxon>Paramuricea</taxon>
    </lineage>
</organism>
<sequence length="398" mass="46072">METDVPDLERNHLHWFRKDLRLHDNPALLKCLENCENFYGVYILDTEAWLHLKTNSSSTIWRFILQCLNELNDKLRNFNSRLFVVQGSPLRVLPTLFEKWKVSRLTFNTACDLYSKGREDVVFSLASIANVEVITQTSHTLFEIERYIEGNGGNVPINLEEFQHVFSSLGQPLPPVECVEARHFANCATPNSDWLEANFGIPTLEDLEFVDMSNISTTSLMNGGEDEGLGHFKNFVEEITRYDEGKKSQSPRESSRLSPYFKFGCLSVRYVCHEVQRYISKRDVISGFLKGLETRDFFIMLASRIRNWDRINGNPVCLDIPWEENSEYLKQFRQGKTGFPWIDANIAKLKQEGWITYEARQSLAYFLTRGCLWISWEEGVKVRDRSLFMAGVGAEEKV</sequence>
<evidence type="ECO:0000313" key="5">
    <source>
        <dbReference type="EMBL" id="CAB4005651.1"/>
    </source>
</evidence>
<comment type="cofactor">
    <cofactor evidence="4">
        <name>FAD</name>
        <dbReference type="ChEBI" id="CHEBI:57692"/>
    </cofactor>
    <text evidence="4">Binds 1 FAD per subunit.</text>
</comment>
<dbReference type="GO" id="GO:0045892">
    <property type="term" value="P:negative regulation of DNA-templated transcription"/>
    <property type="evidence" value="ECO:0007669"/>
    <property type="project" value="TreeGrafter"/>
</dbReference>
<dbReference type="InterPro" id="IPR036155">
    <property type="entry name" value="Crypto/Photolyase_N_sf"/>
</dbReference>
<proteinExistence type="inferred from homology"/>
<dbReference type="SUPFAM" id="SSF52425">
    <property type="entry name" value="Cryptochrome/photolyase, N-terminal domain"/>
    <property type="match status" value="1"/>
</dbReference>
<dbReference type="GO" id="GO:0005634">
    <property type="term" value="C:nucleus"/>
    <property type="evidence" value="ECO:0007669"/>
    <property type="project" value="TreeGrafter"/>
</dbReference>
<name>A0A7D9IBK5_PARCT</name>
<dbReference type="Gene3D" id="3.40.50.620">
    <property type="entry name" value="HUPs"/>
    <property type="match status" value="1"/>
</dbReference>
<reference evidence="5" key="1">
    <citation type="submission" date="2020-04" db="EMBL/GenBank/DDBJ databases">
        <authorList>
            <person name="Alioto T."/>
            <person name="Alioto T."/>
            <person name="Gomez Garrido J."/>
        </authorList>
    </citation>
    <scope>NUCLEOTIDE SEQUENCE</scope>
    <source>
        <strain evidence="5">A484AB</strain>
    </source>
</reference>
<protein>
    <submittedName>
        <fullName evidence="5">Cryptochrome-1 isoform X2</fullName>
    </submittedName>
</protein>
<dbReference type="Proteomes" id="UP001152795">
    <property type="component" value="Unassembled WGS sequence"/>
</dbReference>
<dbReference type="InterPro" id="IPR014729">
    <property type="entry name" value="Rossmann-like_a/b/a_fold"/>
</dbReference>
<dbReference type="OrthoDB" id="435881at2759"/>
<dbReference type="AlphaFoldDB" id="A0A7D9IBK5"/>
<comment type="caution">
    <text evidence="5">The sequence shown here is derived from an EMBL/GenBank/DDBJ whole genome shotgun (WGS) entry which is preliminary data.</text>
</comment>
<dbReference type="Gene3D" id="1.10.579.10">
    <property type="entry name" value="DNA Cyclobutane Dipyrimidine Photolyase, subunit A, domain 3"/>
    <property type="match status" value="1"/>
</dbReference>
<keyword evidence="2 4" id="KW-0285">Flavoprotein</keyword>
<evidence type="ECO:0000256" key="1">
    <source>
        <dbReference type="ARBA" id="ARBA00005862"/>
    </source>
</evidence>
<dbReference type="InterPro" id="IPR005101">
    <property type="entry name" value="Cryptochr/Photolyase_FAD-bd"/>
</dbReference>
<dbReference type="PANTHER" id="PTHR11455:SF30">
    <property type="entry name" value="CRYPTOCHROME-1"/>
    <property type="match status" value="1"/>
</dbReference>
<dbReference type="GO" id="GO:0005737">
    <property type="term" value="C:cytoplasm"/>
    <property type="evidence" value="ECO:0007669"/>
    <property type="project" value="TreeGrafter"/>
</dbReference>
<evidence type="ECO:0000256" key="4">
    <source>
        <dbReference type="PIRSR" id="PIRSR602081-1"/>
    </source>
</evidence>
<dbReference type="GO" id="GO:0043153">
    <property type="term" value="P:entrainment of circadian clock by photoperiod"/>
    <property type="evidence" value="ECO:0007669"/>
    <property type="project" value="TreeGrafter"/>
</dbReference>
<dbReference type="Pfam" id="PF00875">
    <property type="entry name" value="DNA_photolyase"/>
    <property type="match status" value="1"/>
</dbReference>
<dbReference type="Gene3D" id="1.25.40.80">
    <property type="match status" value="1"/>
</dbReference>
<evidence type="ECO:0000256" key="2">
    <source>
        <dbReference type="ARBA" id="ARBA00022630"/>
    </source>
</evidence>